<feature type="domain" description="SP-RING-type" evidence="6">
    <location>
        <begin position="755"/>
        <end position="856"/>
    </location>
</feature>
<feature type="region of interest" description="Disordered" evidence="5">
    <location>
        <begin position="872"/>
        <end position="922"/>
    </location>
</feature>
<dbReference type="InterPro" id="IPR013083">
    <property type="entry name" value="Znf_RING/FYVE/PHD"/>
</dbReference>
<comment type="caution">
    <text evidence="7">The sequence shown here is derived from an EMBL/GenBank/DDBJ whole genome shotgun (WGS) entry which is preliminary data.</text>
</comment>
<feature type="compositionally biased region" description="Polar residues" evidence="5">
    <location>
        <begin position="387"/>
        <end position="416"/>
    </location>
</feature>
<feature type="compositionally biased region" description="Polar residues" evidence="5">
    <location>
        <begin position="54"/>
        <end position="68"/>
    </location>
</feature>
<dbReference type="PANTHER" id="PTHR10782">
    <property type="entry name" value="ZINC FINGER MIZ DOMAIN-CONTAINING PROTEIN"/>
    <property type="match status" value="1"/>
</dbReference>
<feature type="compositionally biased region" description="Polar residues" evidence="5">
    <location>
        <begin position="892"/>
        <end position="902"/>
    </location>
</feature>
<sequence>MKQGDSVHVATNTSPLNYAAAAITQSASPLSRQSRVPEIATPSTAAQVRPGSNVPFNIQHNSTDSSGADSRVHTRSPVYGEHRAKRPRVQETSIQGETSNQRICQQWANTIERRVAQVTAQGLLNNNVEKPRYRILTEACQNEDFFYIAFHQALCAWSLNKEPVRNLFSGLVEPQLLDYAFEIMQTVARRFPLLAYELIHFLHCRARGLQSMLFTMSRRTLCVPDGPAAHAMNEIFERDRLDEIIHEVNGEPPEGLKSARDAVAMRHKQAILLSHQDGPSSTLSSPAVSQSPLMMEQNGRQSVLQSPLVTAVSPHAVNTTTPPLSLPNFDALAARASAGATNPMPVNLVRPQGSTDLQSPRRPSHLHIQTGTSAAPPPSAPVSQSPLVQNHPQPRSSSAGSPMMSQNWVLPSNGQARTPVLPSSDLLPPRRANSFAFLPPGPPNAHETNPHSPLTHSHSAGIQQVRGPAQVIHSHHTQAMQSPQHVPVCPPPNPPRRASGSQNHTYRAQATIPQVPYQAPVAINQSRQMLQAQQIPETEYPSSPYGYGSLQVGLHQVEVRSPRRVPSHAGKGRFYQFVRQLAHEPVYLEPLTGLRSLSFTVPEGHIRQLSKKIEDYGLPFCYYSEGSYRYRLRMCLQPEAQPAPTDSDWVVTPTSWPNHIFFNLNKKHLELRRKQHFNKDQPLELTDFLLEGENVLSFSYPLVDQNMTPGYKYFIAVELVETISHDAVRNVIQSLRHISSEETRTKIQRRLQPSDSDDIIIEDETLTISLADPFSATRFTEPVRGSQCKHLECFDLETWLQTRPLKPPQKGGGPREQGGEPSMVDVWKCPICSLDARPNNLWIDDYFAGVRRSLISSGDMRTKSITVAADGKWSPVLDGDDTDDDSTPAPQPRSTIGSNTGKQVRPPSTMAAPAIIEILDDD</sequence>
<evidence type="ECO:0000256" key="4">
    <source>
        <dbReference type="PROSITE-ProRule" id="PRU00452"/>
    </source>
</evidence>
<accession>A0A395T4A4</accession>
<keyword evidence="8" id="KW-1185">Reference proteome</keyword>
<dbReference type="STRING" id="694270.A0A395T4A4"/>
<evidence type="ECO:0000313" key="7">
    <source>
        <dbReference type="EMBL" id="RGP79162.1"/>
    </source>
</evidence>
<dbReference type="AlphaFoldDB" id="A0A395T4A4"/>
<dbReference type="Gene3D" id="3.30.40.10">
    <property type="entry name" value="Zinc/RING finger domain, C3HC4 (zinc finger)"/>
    <property type="match status" value="1"/>
</dbReference>
<feature type="compositionally biased region" description="Polar residues" evidence="5">
    <location>
        <begin position="446"/>
        <end position="462"/>
    </location>
</feature>
<dbReference type="EMBL" id="PXOG01000054">
    <property type="protein sequence ID" value="RGP79162.1"/>
    <property type="molecule type" value="Genomic_DNA"/>
</dbReference>
<keyword evidence="3" id="KW-0862">Zinc</keyword>
<dbReference type="PANTHER" id="PTHR10782:SF4">
    <property type="entry name" value="TONALLI, ISOFORM E"/>
    <property type="match status" value="1"/>
</dbReference>
<evidence type="ECO:0000256" key="3">
    <source>
        <dbReference type="ARBA" id="ARBA00022833"/>
    </source>
</evidence>
<feature type="region of interest" description="Disordered" evidence="5">
    <location>
        <begin position="341"/>
        <end position="501"/>
    </location>
</feature>
<dbReference type="GO" id="GO:0016925">
    <property type="term" value="P:protein sumoylation"/>
    <property type="evidence" value="ECO:0007669"/>
    <property type="project" value="TreeGrafter"/>
</dbReference>
<proteinExistence type="predicted"/>
<protein>
    <recommendedName>
        <fullName evidence="6">SP-RING-type domain-containing protein</fullName>
    </recommendedName>
</protein>
<reference evidence="7 8" key="1">
    <citation type="journal article" date="2018" name="PLoS Pathog.">
        <title>Evolution of structural diversity of trichothecenes, a family of toxins produced by plant pathogenic and entomopathogenic fungi.</title>
        <authorList>
            <person name="Proctor R.H."/>
            <person name="McCormick S.P."/>
            <person name="Kim H.S."/>
            <person name="Cardoza R.E."/>
            <person name="Stanley A.M."/>
            <person name="Lindo L."/>
            <person name="Kelly A."/>
            <person name="Brown D.W."/>
            <person name="Lee T."/>
            <person name="Vaughan M.M."/>
            <person name="Alexander N.J."/>
            <person name="Busman M."/>
            <person name="Gutierrez S."/>
        </authorList>
    </citation>
    <scope>NUCLEOTIDE SEQUENCE [LARGE SCALE GENOMIC DNA]</scope>
    <source>
        <strain evidence="7 8">NRRL 20695</strain>
    </source>
</reference>
<feature type="region of interest" description="Disordered" evidence="5">
    <location>
        <begin position="803"/>
        <end position="822"/>
    </location>
</feature>
<organism evidence="7 8">
    <name type="scientific">Fusarium longipes</name>
    <dbReference type="NCBI Taxonomy" id="694270"/>
    <lineage>
        <taxon>Eukaryota</taxon>
        <taxon>Fungi</taxon>
        <taxon>Dikarya</taxon>
        <taxon>Ascomycota</taxon>
        <taxon>Pezizomycotina</taxon>
        <taxon>Sordariomycetes</taxon>
        <taxon>Hypocreomycetidae</taxon>
        <taxon>Hypocreales</taxon>
        <taxon>Nectriaceae</taxon>
        <taxon>Fusarium</taxon>
    </lineage>
</organism>
<evidence type="ECO:0000256" key="1">
    <source>
        <dbReference type="ARBA" id="ARBA00022723"/>
    </source>
</evidence>
<keyword evidence="1" id="KW-0479">Metal-binding</keyword>
<dbReference type="PROSITE" id="PS51044">
    <property type="entry name" value="ZF_SP_RING"/>
    <property type="match status" value="1"/>
</dbReference>
<evidence type="ECO:0000256" key="5">
    <source>
        <dbReference type="SAM" id="MobiDB-lite"/>
    </source>
</evidence>
<feature type="region of interest" description="Disordered" evidence="5">
    <location>
        <begin position="27"/>
        <end position="97"/>
    </location>
</feature>
<dbReference type="GO" id="GO:0061665">
    <property type="term" value="F:SUMO ligase activity"/>
    <property type="evidence" value="ECO:0007669"/>
    <property type="project" value="TreeGrafter"/>
</dbReference>
<evidence type="ECO:0000259" key="6">
    <source>
        <dbReference type="PROSITE" id="PS51044"/>
    </source>
</evidence>
<dbReference type="Proteomes" id="UP000266234">
    <property type="component" value="Unassembled WGS sequence"/>
</dbReference>
<keyword evidence="2 4" id="KW-0863">Zinc-finger</keyword>
<evidence type="ECO:0000313" key="8">
    <source>
        <dbReference type="Proteomes" id="UP000266234"/>
    </source>
</evidence>
<dbReference type="GO" id="GO:0000785">
    <property type="term" value="C:chromatin"/>
    <property type="evidence" value="ECO:0007669"/>
    <property type="project" value="TreeGrafter"/>
</dbReference>
<dbReference type="InterPro" id="IPR004181">
    <property type="entry name" value="Znf_MIZ"/>
</dbReference>
<name>A0A395T4A4_9HYPO</name>
<gene>
    <name evidence="7" type="ORF">FLONG3_2733</name>
</gene>
<dbReference type="GO" id="GO:0008270">
    <property type="term" value="F:zinc ion binding"/>
    <property type="evidence" value="ECO:0007669"/>
    <property type="project" value="UniProtKB-KW"/>
</dbReference>
<evidence type="ECO:0000256" key="2">
    <source>
        <dbReference type="ARBA" id="ARBA00022771"/>
    </source>
</evidence>
<dbReference type="OrthoDB" id="27975at2759"/>